<dbReference type="InterPro" id="IPR036134">
    <property type="entry name" value="Crypto/Photolyase_FAD-like_sf"/>
</dbReference>
<evidence type="ECO:0000313" key="6">
    <source>
        <dbReference type="Proteomes" id="UP000289411"/>
    </source>
</evidence>
<dbReference type="Pfam" id="PF03441">
    <property type="entry name" value="FAD_binding_7"/>
    <property type="match status" value="1"/>
</dbReference>
<keyword evidence="6" id="KW-1185">Reference proteome</keyword>
<dbReference type="EMBL" id="QYBC01000012">
    <property type="protein sequence ID" value="RYB04007.1"/>
    <property type="molecule type" value="Genomic_DNA"/>
</dbReference>
<dbReference type="Gene3D" id="1.10.579.10">
    <property type="entry name" value="DNA Cyclobutane Dipyrimidine Photolyase, subunit A, domain 3"/>
    <property type="match status" value="1"/>
</dbReference>
<proteinExistence type="predicted"/>
<keyword evidence="5" id="KW-0456">Lyase</keyword>
<feature type="binding site" evidence="3">
    <location>
        <begin position="186"/>
        <end position="188"/>
    </location>
    <ligand>
        <name>FAD</name>
        <dbReference type="ChEBI" id="CHEBI:57692"/>
    </ligand>
</feature>
<dbReference type="GO" id="GO:0071949">
    <property type="term" value="F:FAD binding"/>
    <property type="evidence" value="ECO:0007669"/>
    <property type="project" value="TreeGrafter"/>
</dbReference>
<accession>A0A4Q2RCP5</accession>
<evidence type="ECO:0000256" key="2">
    <source>
        <dbReference type="ARBA" id="ARBA00022827"/>
    </source>
</evidence>
<comment type="caution">
    <text evidence="5">The sequence shown here is derived from an EMBL/GenBank/DDBJ whole genome shotgun (WGS) entry which is preliminary data.</text>
</comment>
<feature type="binding site" evidence="3">
    <location>
        <begin position="85"/>
        <end position="92"/>
    </location>
    <ligand>
        <name>FAD</name>
        <dbReference type="ChEBI" id="CHEBI:57692"/>
    </ligand>
</feature>
<evidence type="ECO:0000256" key="3">
    <source>
        <dbReference type="PIRSR" id="PIRSR602081-1"/>
    </source>
</evidence>
<dbReference type="PANTHER" id="PTHR11455:SF9">
    <property type="entry name" value="CRYPTOCHROME CIRCADIAN CLOCK 5 ISOFORM X1"/>
    <property type="match status" value="1"/>
</dbReference>
<dbReference type="InterPro" id="IPR005101">
    <property type="entry name" value="Cryptochr/Photolyase_FAD-bd"/>
</dbReference>
<feature type="binding site" evidence="3">
    <location>
        <position position="82"/>
    </location>
    <ligand>
        <name>FAD</name>
        <dbReference type="ChEBI" id="CHEBI:57692"/>
    </ligand>
</feature>
<dbReference type="GO" id="GO:0003677">
    <property type="term" value="F:DNA binding"/>
    <property type="evidence" value="ECO:0007669"/>
    <property type="project" value="TreeGrafter"/>
</dbReference>
<dbReference type="InterPro" id="IPR002081">
    <property type="entry name" value="Cryptochrome/DNA_photolyase_1"/>
</dbReference>
<dbReference type="GO" id="GO:0009416">
    <property type="term" value="P:response to light stimulus"/>
    <property type="evidence" value="ECO:0007669"/>
    <property type="project" value="TreeGrafter"/>
</dbReference>
<reference evidence="5 6" key="1">
    <citation type="submission" date="2018-09" db="EMBL/GenBank/DDBJ databases">
        <authorList>
            <person name="Grouzdev D.S."/>
            <person name="Krutkina M.S."/>
        </authorList>
    </citation>
    <scope>NUCLEOTIDE SEQUENCE [LARGE SCALE GENOMIC DNA]</scope>
    <source>
        <strain evidence="5 6">RmlP001</strain>
    </source>
</reference>
<name>A0A4Q2RCP5_9HYPH</name>
<evidence type="ECO:0000313" key="5">
    <source>
        <dbReference type="EMBL" id="RYB04007.1"/>
    </source>
</evidence>
<keyword evidence="2 3" id="KW-0274">FAD</keyword>
<dbReference type="SUPFAM" id="SSF48173">
    <property type="entry name" value="Cryptochrome/photolyase FAD-binding domain"/>
    <property type="match status" value="1"/>
</dbReference>
<keyword evidence="1 3" id="KW-0285">Flavoprotein</keyword>
<dbReference type="AlphaFoldDB" id="A0A4Q2RCP5"/>
<dbReference type="Gene3D" id="1.25.40.80">
    <property type="match status" value="1"/>
</dbReference>
<gene>
    <name evidence="5" type="ORF">D3272_15130</name>
</gene>
<sequence length="410" mass="43563">MGTHVDDATPAFVATRAEALRRLDAFLPRAGRAYAEARNTDGGPEAERSVSALSPYLRYRLLSEREVIAGALDRHGAEADKFVSEVLWRSYFKGCLELRPAIWARFLAERDAGRDAVRRSGGLARAVAAAEEGRTGIAGFDDWAQELAAFGYLHNHARMWFASIWIFTLRLPWALGADFFLRHLVDADPASNTLSWRWVAGLHTPGKTYLATPDNIARHTGGRFHPRGLATQATALVEAPLPAIRPLAPQPPVPPGRALLLLHPEDFGAERSIVPGVDVVGVLAATGGTDDWPWGAAARRFVESAAEDAAARAEGSQGGGADVTEGLGAEAVLAAAAAAGATTVVAPEAPVGPVSDALGDLAGPLTAAGMTLVRVRRPWDDALWRHATKGFFPFRERSRAVLGADGLGDG</sequence>
<evidence type="ECO:0000256" key="1">
    <source>
        <dbReference type="ARBA" id="ARBA00022630"/>
    </source>
</evidence>
<dbReference type="GO" id="GO:0003904">
    <property type="term" value="F:deoxyribodipyrimidine photo-lyase activity"/>
    <property type="evidence" value="ECO:0007669"/>
    <property type="project" value="TreeGrafter"/>
</dbReference>
<evidence type="ECO:0000259" key="4">
    <source>
        <dbReference type="Pfam" id="PF03441"/>
    </source>
</evidence>
<dbReference type="OrthoDB" id="9772484at2"/>
<comment type="cofactor">
    <cofactor evidence="3">
        <name>FAD</name>
        <dbReference type="ChEBI" id="CHEBI:57692"/>
    </cofactor>
    <text evidence="3">Binds 1 FAD per subunit.</text>
</comment>
<protein>
    <submittedName>
        <fullName evidence="5">DNA photolyase FAD-binding protein</fullName>
    </submittedName>
</protein>
<dbReference type="PANTHER" id="PTHR11455">
    <property type="entry name" value="CRYPTOCHROME"/>
    <property type="match status" value="1"/>
</dbReference>
<reference evidence="5 6" key="2">
    <citation type="submission" date="2019-02" db="EMBL/GenBank/DDBJ databases">
        <title>'Lichenibacterium ramalinii' gen. nov. sp. nov., 'Lichenibacterium minor' gen. nov. sp. nov.</title>
        <authorList>
            <person name="Pankratov T."/>
        </authorList>
    </citation>
    <scope>NUCLEOTIDE SEQUENCE [LARGE SCALE GENOMIC DNA]</scope>
    <source>
        <strain evidence="5 6">RmlP001</strain>
    </source>
</reference>
<organism evidence="5 6">
    <name type="scientific">Lichenibacterium ramalinae</name>
    <dbReference type="NCBI Taxonomy" id="2316527"/>
    <lineage>
        <taxon>Bacteria</taxon>
        <taxon>Pseudomonadati</taxon>
        <taxon>Pseudomonadota</taxon>
        <taxon>Alphaproteobacteria</taxon>
        <taxon>Hyphomicrobiales</taxon>
        <taxon>Lichenihabitantaceae</taxon>
        <taxon>Lichenibacterium</taxon>
    </lineage>
</organism>
<feature type="binding site" evidence="3">
    <location>
        <position position="34"/>
    </location>
    <ligand>
        <name>FAD</name>
        <dbReference type="ChEBI" id="CHEBI:57692"/>
    </ligand>
</feature>
<feature type="domain" description="Cryptochrome/DNA photolyase FAD-binding" evidence="4">
    <location>
        <begin position="82"/>
        <end position="209"/>
    </location>
</feature>
<dbReference type="Proteomes" id="UP000289411">
    <property type="component" value="Unassembled WGS sequence"/>
</dbReference>